<sequence>MSGADRAQLLFVHGIGGVRDTAESRREWLVALAEGARRAGHADAVSGLTQDWLAETRFADYSRLFLDPGAQGDNGRLEEQSDFLVALVAEMITELSAQAHDSGDQQTLSVLEAARRKLPGATGEPQGAPEVVRVLGRALTTFLQIPGLRKSAQWVSGRPLLGQLAQVGRYLGRGEPDDAGMALDARIRRCVLHGVDPSRPLVVVAHSLGTVVAYEALHQYPGQVALLVTLGSPLATGAAVLQRVRPRPARTPEAVERWINFWDRDDIVVARPKMHKWVLPSRTGVVPVTSRIDSDGVWVHTATKYLCQPAVAGPIVEALKK</sequence>
<keyword evidence="1" id="KW-0378">Hydrolase</keyword>
<dbReference type="RefSeq" id="WP_167985342.1">
    <property type="nucleotide sequence ID" value="NZ_JAATEJ010000022.1"/>
</dbReference>
<dbReference type="EMBL" id="JAATEJ010000022">
    <property type="protein sequence ID" value="NJP46479.1"/>
    <property type="molecule type" value="Genomic_DNA"/>
</dbReference>
<evidence type="ECO:0000313" key="1">
    <source>
        <dbReference type="EMBL" id="NJP46479.1"/>
    </source>
</evidence>
<comment type="caution">
    <text evidence="1">The sequence shown here is derived from an EMBL/GenBank/DDBJ whole genome shotgun (WGS) entry which is preliminary data.</text>
</comment>
<dbReference type="GO" id="GO:0016787">
    <property type="term" value="F:hydrolase activity"/>
    <property type="evidence" value="ECO:0007669"/>
    <property type="project" value="UniProtKB-KW"/>
</dbReference>
<dbReference type="Gene3D" id="3.40.50.1820">
    <property type="entry name" value="alpha/beta hydrolase"/>
    <property type="match status" value="1"/>
</dbReference>
<dbReference type="Proteomes" id="UP000734511">
    <property type="component" value="Unassembled WGS sequence"/>
</dbReference>
<protein>
    <submittedName>
        <fullName evidence="1">Alpha/beta hydrolase</fullName>
    </submittedName>
</protein>
<dbReference type="SUPFAM" id="SSF53474">
    <property type="entry name" value="alpha/beta-Hydrolases"/>
    <property type="match status" value="1"/>
</dbReference>
<proteinExistence type="predicted"/>
<reference evidence="1 2" key="1">
    <citation type="submission" date="2020-03" db="EMBL/GenBank/DDBJ databases">
        <title>WGS of actinomycetes isolated from Thailand.</title>
        <authorList>
            <person name="Thawai C."/>
        </authorList>
    </citation>
    <scope>NUCLEOTIDE SEQUENCE [LARGE SCALE GENOMIC DNA]</scope>
    <source>
        <strain evidence="1 2">PRB2-1</strain>
    </source>
</reference>
<evidence type="ECO:0000313" key="2">
    <source>
        <dbReference type="Proteomes" id="UP000734511"/>
    </source>
</evidence>
<organism evidence="1 2">
    <name type="scientific">Actinacidiphila epipremni</name>
    <dbReference type="NCBI Taxonomy" id="2053013"/>
    <lineage>
        <taxon>Bacteria</taxon>
        <taxon>Bacillati</taxon>
        <taxon>Actinomycetota</taxon>
        <taxon>Actinomycetes</taxon>
        <taxon>Kitasatosporales</taxon>
        <taxon>Streptomycetaceae</taxon>
        <taxon>Actinacidiphila</taxon>
    </lineage>
</organism>
<accession>A0ABX0ZW18</accession>
<gene>
    <name evidence="1" type="ORF">HCN08_24160</name>
</gene>
<name>A0ABX0ZW18_9ACTN</name>
<dbReference type="InterPro" id="IPR029058">
    <property type="entry name" value="AB_hydrolase_fold"/>
</dbReference>
<keyword evidence="2" id="KW-1185">Reference proteome</keyword>